<dbReference type="RefSeq" id="WP_190885945.1">
    <property type="nucleotide sequence ID" value="NZ_JACWZY010000003.1"/>
</dbReference>
<comment type="caution">
    <text evidence="2">The sequence shown here is derived from an EMBL/GenBank/DDBJ whole genome shotgun (WGS) entry which is preliminary data.</text>
</comment>
<dbReference type="EMBL" id="JACWZY010000003">
    <property type="protein sequence ID" value="MBD2700091.1"/>
    <property type="molecule type" value="Genomic_DNA"/>
</dbReference>
<dbReference type="InterPro" id="IPR039418">
    <property type="entry name" value="LexA-like"/>
</dbReference>
<dbReference type="PANTHER" id="PTHR33516">
    <property type="entry name" value="LEXA REPRESSOR"/>
    <property type="match status" value="1"/>
</dbReference>
<dbReference type="AlphaFoldDB" id="A0A927AQC8"/>
<dbReference type="GO" id="GO:0003887">
    <property type="term" value="F:DNA-directed DNA polymerase activity"/>
    <property type="evidence" value="ECO:0007669"/>
    <property type="project" value="UniProtKB-EC"/>
</dbReference>
<accession>A0A927AQC8</accession>
<evidence type="ECO:0000259" key="1">
    <source>
        <dbReference type="Pfam" id="PF00717"/>
    </source>
</evidence>
<keyword evidence="2" id="KW-0808">Transferase</keyword>
<dbReference type="Gene3D" id="2.10.109.10">
    <property type="entry name" value="Umud Fragment, subunit A"/>
    <property type="match status" value="1"/>
</dbReference>
<dbReference type="Pfam" id="PF00717">
    <property type="entry name" value="Peptidase_S24"/>
    <property type="match status" value="1"/>
</dbReference>
<dbReference type="InterPro" id="IPR050077">
    <property type="entry name" value="LexA_repressor"/>
</dbReference>
<evidence type="ECO:0000313" key="2">
    <source>
        <dbReference type="EMBL" id="MBD2700091.1"/>
    </source>
</evidence>
<dbReference type="NCBIfam" id="NF007621">
    <property type="entry name" value="PRK10276.1"/>
    <property type="match status" value="1"/>
</dbReference>
<dbReference type="PANTHER" id="PTHR33516:SF2">
    <property type="entry name" value="LEXA REPRESSOR-RELATED"/>
    <property type="match status" value="1"/>
</dbReference>
<keyword evidence="2" id="KW-0548">Nucleotidyltransferase</keyword>
<dbReference type="Proteomes" id="UP000598820">
    <property type="component" value="Unassembled WGS sequence"/>
</dbReference>
<evidence type="ECO:0000313" key="3">
    <source>
        <dbReference type="Proteomes" id="UP000598820"/>
    </source>
</evidence>
<gene>
    <name evidence="2" type="primary">umuD</name>
    <name evidence="2" type="ORF">IC229_05555</name>
</gene>
<name>A0A927AQC8_9BACT</name>
<protein>
    <submittedName>
        <fullName evidence="2">Translesion error-prone DNA polymerase V autoproteolytic subunit</fullName>
        <ecNumber evidence="2">2.7.7.7</ecNumber>
    </submittedName>
</protein>
<keyword evidence="3" id="KW-1185">Reference proteome</keyword>
<feature type="domain" description="Peptidase S24/S26A/S26B/S26C" evidence="1">
    <location>
        <begin position="26"/>
        <end position="142"/>
    </location>
</feature>
<dbReference type="EC" id="2.7.7.7" evidence="2"/>
<dbReference type="InterPro" id="IPR036286">
    <property type="entry name" value="LexA/Signal_pep-like_sf"/>
</dbReference>
<sequence>MIDSLDPIPAENIFRLDPKRRQAIPYFSAQVQAGFPSPADNIIETSLNLQDLCVAHPDCTYFVKATGESMLGDYIFPGSILVVDSAIPIEMGNVVVCWLNGDCCVKRFLRVGKMIILEPSNENYSPIYVHKDRDTFRVLGVVTYVVSKPPRYVRPD</sequence>
<proteinExistence type="predicted"/>
<reference evidence="2" key="1">
    <citation type="submission" date="2020-09" db="EMBL/GenBank/DDBJ databases">
        <authorList>
            <person name="Kim M.K."/>
        </authorList>
    </citation>
    <scope>NUCLEOTIDE SEQUENCE</scope>
    <source>
        <strain evidence="2">BT702</strain>
    </source>
</reference>
<dbReference type="SUPFAM" id="SSF51306">
    <property type="entry name" value="LexA/Signal peptidase"/>
    <property type="match status" value="1"/>
</dbReference>
<dbReference type="CDD" id="cd06529">
    <property type="entry name" value="S24_LexA-like"/>
    <property type="match status" value="1"/>
</dbReference>
<organism evidence="2 3">
    <name type="scientific">Spirosoma profusum</name>
    <dbReference type="NCBI Taxonomy" id="2771354"/>
    <lineage>
        <taxon>Bacteria</taxon>
        <taxon>Pseudomonadati</taxon>
        <taxon>Bacteroidota</taxon>
        <taxon>Cytophagia</taxon>
        <taxon>Cytophagales</taxon>
        <taxon>Cytophagaceae</taxon>
        <taxon>Spirosoma</taxon>
    </lineage>
</organism>
<dbReference type="InterPro" id="IPR015927">
    <property type="entry name" value="Peptidase_S24_S26A/B/C"/>
</dbReference>